<keyword evidence="2" id="KW-1185">Reference proteome</keyword>
<dbReference type="EMBL" id="CACVBS010000040">
    <property type="protein sequence ID" value="CAA7263655.1"/>
    <property type="molecule type" value="Genomic_DNA"/>
</dbReference>
<proteinExistence type="predicted"/>
<name>A0A8S0VRJ1_CYCAE</name>
<dbReference type="AlphaFoldDB" id="A0A8S0VRJ1"/>
<organism evidence="1 2">
    <name type="scientific">Cyclocybe aegerita</name>
    <name type="common">Black poplar mushroom</name>
    <name type="synonym">Agrocybe aegerita</name>
    <dbReference type="NCBI Taxonomy" id="1973307"/>
    <lineage>
        <taxon>Eukaryota</taxon>
        <taxon>Fungi</taxon>
        <taxon>Dikarya</taxon>
        <taxon>Basidiomycota</taxon>
        <taxon>Agaricomycotina</taxon>
        <taxon>Agaricomycetes</taxon>
        <taxon>Agaricomycetidae</taxon>
        <taxon>Agaricales</taxon>
        <taxon>Agaricineae</taxon>
        <taxon>Bolbitiaceae</taxon>
        <taxon>Cyclocybe</taxon>
    </lineage>
</organism>
<protein>
    <submittedName>
        <fullName evidence="1">Uncharacterized protein</fullName>
    </submittedName>
</protein>
<dbReference type="OrthoDB" id="3065631at2759"/>
<accession>A0A8S0VRJ1</accession>
<reference evidence="1 2" key="1">
    <citation type="submission" date="2020-01" db="EMBL/GenBank/DDBJ databases">
        <authorList>
            <person name="Gupta K D."/>
        </authorList>
    </citation>
    <scope>NUCLEOTIDE SEQUENCE [LARGE SCALE GENOMIC DNA]</scope>
</reference>
<sequence>MKPSTEPLKMDVRETVHEINTIVYSLHRFLSNHTQIVEKILAQKSIEVALWRRKELHVLDVADEMDDEHVELISQYGGETEGERVYRYLQTVVAWDAAIDMLLHPKYQALLAGVSFGLVEVTGRETRLMKVDEFATEYFARGSTATSNDEVEIRDILASATPIRFGGTIHAEATLIFSPTFFTQTPPAIVLATWTLMD</sequence>
<dbReference type="Proteomes" id="UP000467700">
    <property type="component" value="Unassembled WGS sequence"/>
</dbReference>
<gene>
    <name evidence="1" type="ORF">AAE3_LOCUS5810</name>
</gene>
<evidence type="ECO:0000313" key="1">
    <source>
        <dbReference type="EMBL" id="CAA7263655.1"/>
    </source>
</evidence>
<evidence type="ECO:0000313" key="2">
    <source>
        <dbReference type="Proteomes" id="UP000467700"/>
    </source>
</evidence>
<comment type="caution">
    <text evidence="1">The sequence shown here is derived from an EMBL/GenBank/DDBJ whole genome shotgun (WGS) entry which is preliminary data.</text>
</comment>